<evidence type="ECO:0000256" key="1">
    <source>
        <dbReference type="SAM" id="MobiDB-lite"/>
    </source>
</evidence>
<evidence type="ECO:0000313" key="3">
    <source>
        <dbReference type="Proteomes" id="UP000190648"/>
    </source>
</evidence>
<proteinExistence type="predicted"/>
<comment type="caution">
    <text evidence="2">The sequence shown here is derived from an EMBL/GenBank/DDBJ whole genome shotgun (WGS) entry which is preliminary data.</text>
</comment>
<dbReference type="STRING" id="372326.A0A1V4KH15"/>
<name>A0A1V4KH15_PATFA</name>
<organism evidence="2 3">
    <name type="scientific">Patagioenas fasciata monilis</name>
    <dbReference type="NCBI Taxonomy" id="372326"/>
    <lineage>
        <taxon>Eukaryota</taxon>
        <taxon>Metazoa</taxon>
        <taxon>Chordata</taxon>
        <taxon>Craniata</taxon>
        <taxon>Vertebrata</taxon>
        <taxon>Euteleostomi</taxon>
        <taxon>Archelosauria</taxon>
        <taxon>Archosauria</taxon>
        <taxon>Dinosauria</taxon>
        <taxon>Saurischia</taxon>
        <taxon>Theropoda</taxon>
        <taxon>Coelurosauria</taxon>
        <taxon>Aves</taxon>
        <taxon>Neognathae</taxon>
        <taxon>Neoaves</taxon>
        <taxon>Columbimorphae</taxon>
        <taxon>Columbiformes</taxon>
        <taxon>Columbidae</taxon>
        <taxon>Patagioenas</taxon>
    </lineage>
</organism>
<feature type="region of interest" description="Disordered" evidence="1">
    <location>
        <begin position="92"/>
        <end position="111"/>
    </location>
</feature>
<evidence type="ECO:0000313" key="2">
    <source>
        <dbReference type="EMBL" id="OPJ83681.1"/>
    </source>
</evidence>
<dbReference type="Proteomes" id="UP000190648">
    <property type="component" value="Unassembled WGS sequence"/>
</dbReference>
<gene>
    <name evidence="2" type="ORF">AV530_006537</name>
</gene>
<dbReference type="EMBL" id="LSYS01003169">
    <property type="protein sequence ID" value="OPJ83681.1"/>
    <property type="molecule type" value="Genomic_DNA"/>
</dbReference>
<keyword evidence="3" id="KW-1185">Reference proteome</keyword>
<dbReference type="OrthoDB" id="5987191at2759"/>
<sequence>MLSLFRTYSIAEKLGINASFFQSSKSANTITSFVDRGRGKAKGEEKKEEEDLCVLARGMHVPFWLTSPVLPGTPLKKETMVPELSWVARPFSCNPGPPQPPATPTQVCEGQKNTPRFTSEIVLRPCSAAETV</sequence>
<accession>A0A1V4KH15</accession>
<dbReference type="AlphaFoldDB" id="A0A1V4KH15"/>
<protein>
    <submittedName>
        <fullName evidence="2">Uncharacterized protein</fullName>
    </submittedName>
</protein>
<reference evidence="2 3" key="1">
    <citation type="submission" date="2016-02" db="EMBL/GenBank/DDBJ databases">
        <title>Band-tailed pigeon sequencing and assembly.</title>
        <authorList>
            <person name="Soares A.E."/>
            <person name="Novak B.J."/>
            <person name="Rice E.S."/>
            <person name="O'Connell B."/>
            <person name="Chang D."/>
            <person name="Weber S."/>
            <person name="Shapiro B."/>
        </authorList>
    </citation>
    <scope>NUCLEOTIDE SEQUENCE [LARGE SCALE GENOMIC DNA]</scope>
    <source>
        <strain evidence="2">BTP2013</strain>
        <tissue evidence="2">Blood</tissue>
    </source>
</reference>